<dbReference type="Proteomes" id="UP000540506">
    <property type="component" value="Unassembled WGS sequence"/>
</dbReference>
<accession>A0A7W7QYP3</accession>
<dbReference type="EMBL" id="JACHJV010000001">
    <property type="protein sequence ID" value="MBB4922240.1"/>
    <property type="molecule type" value="Genomic_DNA"/>
</dbReference>
<organism evidence="1 2">
    <name type="scientific">Kitasatospora kifunensis</name>
    <name type="common">Streptomyces kifunensis</name>
    <dbReference type="NCBI Taxonomy" id="58351"/>
    <lineage>
        <taxon>Bacteria</taxon>
        <taxon>Bacillati</taxon>
        <taxon>Actinomycetota</taxon>
        <taxon>Actinomycetes</taxon>
        <taxon>Kitasatosporales</taxon>
        <taxon>Streptomycetaceae</taxon>
        <taxon>Kitasatospora</taxon>
    </lineage>
</organism>
<evidence type="ECO:0000313" key="1">
    <source>
        <dbReference type="EMBL" id="MBB4922240.1"/>
    </source>
</evidence>
<proteinExistence type="predicted"/>
<dbReference type="RefSeq" id="WP_184934445.1">
    <property type="nucleotide sequence ID" value="NZ_JACHJV010000001.1"/>
</dbReference>
<sequence>MTAKITTTAELIANHADMLADLFGEPASANPTELISQLETVASVYEATSMTTDAADALSKAANYLAEALEDPRREAQLIRRADKQLCVIDAMALA</sequence>
<gene>
    <name evidence="1" type="ORF">FHR34_001233</name>
</gene>
<protein>
    <submittedName>
        <fullName evidence="1">Uncharacterized protein</fullName>
    </submittedName>
</protein>
<evidence type="ECO:0000313" key="2">
    <source>
        <dbReference type="Proteomes" id="UP000540506"/>
    </source>
</evidence>
<keyword evidence="2" id="KW-1185">Reference proteome</keyword>
<comment type="caution">
    <text evidence="1">The sequence shown here is derived from an EMBL/GenBank/DDBJ whole genome shotgun (WGS) entry which is preliminary data.</text>
</comment>
<reference evidence="1 2" key="1">
    <citation type="submission" date="2020-08" db="EMBL/GenBank/DDBJ databases">
        <title>Sequencing the genomes of 1000 actinobacteria strains.</title>
        <authorList>
            <person name="Klenk H.-P."/>
        </authorList>
    </citation>
    <scope>NUCLEOTIDE SEQUENCE [LARGE SCALE GENOMIC DNA]</scope>
    <source>
        <strain evidence="1 2">DSM 41654</strain>
    </source>
</reference>
<dbReference type="AlphaFoldDB" id="A0A7W7QYP3"/>
<name>A0A7W7QYP3_KITKI</name>